<dbReference type="InterPro" id="IPR027961">
    <property type="entry name" value="DUF4442"/>
</dbReference>
<comment type="caution">
    <text evidence="1">The sequence shown here is derived from an EMBL/GenBank/DDBJ whole genome shotgun (WGS) entry which is preliminary data.</text>
</comment>
<name>A0A2N3WUQ9_9PSEU</name>
<keyword evidence="2" id="KW-1185">Reference proteome</keyword>
<dbReference type="OrthoDB" id="196313at2"/>
<gene>
    <name evidence="1" type="ORF">ATK30_8597</name>
</gene>
<dbReference type="Pfam" id="PF14539">
    <property type="entry name" value="DUF4442"/>
    <property type="match status" value="1"/>
</dbReference>
<evidence type="ECO:0000313" key="2">
    <source>
        <dbReference type="Proteomes" id="UP000233750"/>
    </source>
</evidence>
<organism evidence="1 2">
    <name type="scientific">Amycolatopsis echigonensis</name>
    <dbReference type="NCBI Taxonomy" id="2576905"/>
    <lineage>
        <taxon>Bacteria</taxon>
        <taxon>Bacillati</taxon>
        <taxon>Actinomycetota</taxon>
        <taxon>Actinomycetes</taxon>
        <taxon>Pseudonocardiales</taxon>
        <taxon>Pseudonocardiaceae</taxon>
        <taxon>Amycolatopsis</taxon>
    </lineage>
</organism>
<dbReference type="AlphaFoldDB" id="A0A2N3WUQ9"/>
<dbReference type="EMBL" id="PJMY01000003">
    <property type="protein sequence ID" value="PKV97610.1"/>
    <property type="molecule type" value="Genomic_DNA"/>
</dbReference>
<accession>A0A2N3WUQ9</accession>
<evidence type="ECO:0000313" key="1">
    <source>
        <dbReference type="EMBL" id="PKV97610.1"/>
    </source>
</evidence>
<dbReference type="InterPro" id="IPR029069">
    <property type="entry name" value="HotDog_dom_sf"/>
</dbReference>
<sequence>MIAKNGPSTGITAAQAHLATLAGAAAPDYEQIRRTIDTIVPFVNLAGVRITELGAGTAAAEVPASGQMLNHLGTVHAGAQFLAAEVACAAAFSGAIAPRILHVRTFVLRDTRATFLRAANGRIRAYGTVSGPELDAAVASRSEAQFDLTGKALLRDDKGNLVATMDFNYLCLLAAA</sequence>
<protein>
    <submittedName>
        <fullName evidence="1">Uncharacterized protein (TIGR00369 family)</fullName>
    </submittedName>
</protein>
<proteinExistence type="predicted"/>
<reference evidence="1 2" key="1">
    <citation type="submission" date="2017-12" db="EMBL/GenBank/DDBJ databases">
        <title>Sequencing the genomes of 1000 Actinobacteria strains.</title>
        <authorList>
            <person name="Klenk H.-P."/>
        </authorList>
    </citation>
    <scope>NUCLEOTIDE SEQUENCE [LARGE SCALE GENOMIC DNA]</scope>
    <source>
        <strain evidence="1 2">DSM 45165</strain>
    </source>
</reference>
<dbReference type="Gene3D" id="3.10.129.10">
    <property type="entry name" value="Hotdog Thioesterase"/>
    <property type="match status" value="1"/>
</dbReference>
<dbReference type="SUPFAM" id="SSF54637">
    <property type="entry name" value="Thioesterase/thiol ester dehydrase-isomerase"/>
    <property type="match status" value="1"/>
</dbReference>
<dbReference type="Proteomes" id="UP000233750">
    <property type="component" value="Unassembled WGS sequence"/>
</dbReference>
<dbReference type="RefSeq" id="WP_101440306.1">
    <property type="nucleotide sequence ID" value="NZ_PJMY01000003.1"/>
</dbReference>